<dbReference type="Pfam" id="PF07859">
    <property type="entry name" value="Abhydrolase_3"/>
    <property type="match status" value="1"/>
</dbReference>
<dbReference type="Gene3D" id="3.40.50.1820">
    <property type="entry name" value="alpha/beta hydrolase"/>
    <property type="match status" value="1"/>
</dbReference>
<dbReference type="GO" id="GO:0016787">
    <property type="term" value="F:hydrolase activity"/>
    <property type="evidence" value="ECO:0007669"/>
    <property type="project" value="UniProtKB-KW"/>
</dbReference>
<dbReference type="PANTHER" id="PTHR48081">
    <property type="entry name" value="AB HYDROLASE SUPERFAMILY PROTEIN C4A8.06C"/>
    <property type="match status" value="1"/>
</dbReference>
<gene>
    <name evidence="4" type="ORF">BLA39750_00462</name>
</gene>
<feature type="domain" description="Alpha/beta hydrolase fold-3" evidence="3">
    <location>
        <begin position="85"/>
        <end position="291"/>
    </location>
</feature>
<evidence type="ECO:0000313" key="4">
    <source>
        <dbReference type="EMBL" id="VWC70192.1"/>
    </source>
</evidence>
<organism evidence="4 5">
    <name type="scientific">Burkholderia lata (strain ATCC 17760 / DSM 23089 / LMG 22485 / NCIMB 9086 / R18194 / 383)</name>
    <dbReference type="NCBI Taxonomy" id="482957"/>
    <lineage>
        <taxon>Bacteria</taxon>
        <taxon>Pseudomonadati</taxon>
        <taxon>Pseudomonadota</taxon>
        <taxon>Betaproteobacteria</taxon>
        <taxon>Burkholderiales</taxon>
        <taxon>Burkholderiaceae</taxon>
        <taxon>Burkholderia</taxon>
        <taxon>Burkholderia cepacia complex</taxon>
    </lineage>
</organism>
<dbReference type="InterPro" id="IPR029058">
    <property type="entry name" value="AB_hydrolase_fold"/>
</dbReference>
<accession>A0A6P2U0K7</accession>
<dbReference type="SUPFAM" id="SSF53474">
    <property type="entry name" value="alpha/beta-Hydrolases"/>
    <property type="match status" value="1"/>
</dbReference>
<protein>
    <submittedName>
        <fullName evidence="4">Acetyl hydrolase</fullName>
    </submittedName>
</protein>
<dbReference type="EMBL" id="CABVQN010000002">
    <property type="protein sequence ID" value="VWC70192.1"/>
    <property type="molecule type" value="Genomic_DNA"/>
</dbReference>
<evidence type="ECO:0000256" key="2">
    <source>
        <dbReference type="ARBA" id="ARBA00022801"/>
    </source>
</evidence>
<dbReference type="AlphaFoldDB" id="A0A6P2U0K7"/>
<evidence type="ECO:0000313" key="5">
    <source>
        <dbReference type="Proteomes" id="UP000494110"/>
    </source>
</evidence>
<evidence type="ECO:0000256" key="1">
    <source>
        <dbReference type="ARBA" id="ARBA00010515"/>
    </source>
</evidence>
<dbReference type="RefSeq" id="WP_175010661.1">
    <property type="nucleotide sequence ID" value="NZ_CABVQN010000002.1"/>
</dbReference>
<dbReference type="PANTHER" id="PTHR48081:SF8">
    <property type="entry name" value="ALPHA_BETA HYDROLASE FOLD-3 DOMAIN-CONTAINING PROTEIN-RELATED"/>
    <property type="match status" value="1"/>
</dbReference>
<name>A0A6P2U0K7_BURL3</name>
<dbReference type="FunFam" id="3.40.50.1820:FF:000089">
    <property type="entry name" value="Alpha/beta hydrolase"/>
    <property type="match status" value="1"/>
</dbReference>
<proteinExistence type="inferred from homology"/>
<evidence type="ECO:0000259" key="3">
    <source>
        <dbReference type="Pfam" id="PF07859"/>
    </source>
</evidence>
<sequence>MSHVPLDPGAARVVALARERGASGPEAGSPEQARVAFRTSRKALASQPVQVSSVRDLEVVHPDGKLGLRCYRGWGTDDGSQLPCLLFFHSGGWVSGDLDTHDNACRAIASTARISVMAVDYRLAPEHPFPAAIEDAQAAYAYILEHASSLNIDATRIAVGGDSAGGNLAAVLTHILRDAGGHQPIAQVLLYPATDFAADTASLEQFSLGPTLTKASLDWFADQYLPAGEDRLDWKASPLRAPTFATLPEAYVVTCGHDPLCDEGAAYSARLRDAGVSVRHRHYPGQIHGFLTMGGLIPESTVLIGEVAVFLDQVFSRFRGAYDCS</sequence>
<dbReference type="InterPro" id="IPR013094">
    <property type="entry name" value="AB_hydrolase_3"/>
</dbReference>
<keyword evidence="2 4" id="KW-0378">Hydrolase</keyword>
<dbReference type="Proteomes" id="UP000494110">
    <property type="component" value="Unassembled WGS sequence"/>
</dbReference>
<reference evidence="4 5" key="1">
    <citation type="submission" date="2019-09" db="EMBL/GenBank/DDBJ databases">
        <authorList>
            <person name="Depoorter E."/>
        </authorList>
    </citation>
    <scope>NUCLEOTIDE SEQUENCE [LARGE SCALE GENOMIC DNA]</scope>
    <source>
        <strain evidence="4">R-39750</strain>
    </source>
</reference>
<dbReference type="InterPro" id="IPR050300">
    <property type="entry name" value="GDXG_lipolytic_enzyme"/>
</dbReference>
<comment type="similarity">
    <text evidence="1">Belongs to the 'GDXG' lipolytic enzyme family.</text>
</comment>